<name>A0A7Y9GQX3_9MICO</name>
<feature type="transmembrane region" description="Helical" evidence="2">
    <location>
        <begin position="120"/>
        <end position="143"/>
    </location>
</feature>
<feature type="transmembrane region" description="Helical" evidence="2">
    <location>
        <begin position="246"/>
        <end position="269"/>
    </location>
</feature>
<dbReference type="Proteomes" id="UP000576969">
    <property type="component" value="Unassembled WGS sequence"/>
</dbReference>
<dbReference type="EMBL" id="JACCBV010000001">
    <property type="protein sequence ID" value="NYE21033.1"/>
    <property type="molecule type" value="Genomic_DNA"/>
</dbReference>
<evidence type="ECO:0000313" key="4">
    <source>
        <dbReference type="Proteomes" id="UP000576969"/>
    </source>
</evidence>
<feature type="transmembrane region" description="Helical" evidence="2">
    <location>
        <begin position="150"/>
        <end position="168"/>
    </location>
</feature>
<dbReference type="AlphaFoldDB" id="A0A7Y9GQX3"/>
<dbReference type="PANTHER" id="PTHR38454:SF1">
    <property type="entry name" value="INTEGRAL MEMBRANE PROTEIN"/>
    <property type="match status" value="1"/>
</dbReference>
<feature type="transmembrane region" description="Helical" evidence="2">
    <location>
        <begin position="339"/>
        <end position="356"/>
    </location>
</feature>
<comment type="caution">
    <text evidence="3">The sequence shown here is derived from an EMBL/GenBank/DDBJ whole genome shotgun (WGS) entry which is preliminary data.</text>
</comment>
<reference evidence="3 4" key="1">
    <citation type="submission" date="2020-07" db="EMBL/GenBank/DDBJ databases">
        <title>Sequencing the genomes of 1000 actinobacteria strains.</title>
        <authorList>
            <person name="Klenk H.-P."/>
        </authorList>
    </citation>
    <scope>NUCLEOTIDE SEQUENCE [LARGE SCALE GENOMIC DNA]</scope>
    <source>
        <strain evidence="3 4">DSM 24662</strain>
    </source>
</reference>
<feature type="transmembrane region" description="Helical" evidence="2">
    <location>
        <begin position="174"/>
        <end position="191"/>
    </location>
</feature>
<proteinExistence type="predicted"/>
<organism evidence="3 4">
    <name type="scientific">Microbacterium immunditiarum</name>
    <dbReference type="NCBI Taxonomy" id="337480"/>
    <lineage>
        <taxon>Bacteria</taxon>
        <taxon>Bacillati</taxon>
        <taxon>Actinomycetota</taxon>
        <taxon>Actinomycetes</taxon>
        <taxon>Micrococcales</taxon>
        <taxon>Microbacteriaceae</taxon>
        <taxon>Microbacterium</taxon>
    </lineage>
</organism>
<keyword evidence="2" id="KW-0812">Transmembrane</keyword>
<evidence type="ECO:0008006" key="5">
    <source>
        <dbReference type="Google" id="ProtNLM"/>
    </source>
</evidence>
<feature type="region of interest" description="Disordered" evidence="1">
    <location>
        <begin position="1"/>
        <end position="26"/>
    </location>
</feature>
<keyword evidence="2" id="KW-0472">Membrane</keyword>
<evidence type="ECO:0000313" key="3">
    <source>
        <dbReference type="EMBL" id="NYE21033.1"/>
    </source>
</evidence>
<keyword evidence="2" id="KW-1133">Transmembrane helix</keyword>
<feature type="transmembrane region" description="Helical" evidence="2">
    <location>
        <begin position="221"/>
        <end position="239"/>
    </location>
</feature>
<feature type="transmembrane region" description="Helical" evidence="2">
    <location>
        <begin position="399"/>
        <end position="417"/>
    </location>
</feature>
<accession>A0A7Y9GQX3</accession>
<evidence type="ECO:0000256" key="1">
    <source>
        <dbReference type="SAM" id="MobiDB-lite"/>
    </source>
</evidence>
<feature type="transmembrane region" description="Helical" evidence="2">
    <location>
        <begin position="31"/>
        <end position="50"/>
    </location>
</feature>
<dbReference type="PANTHER" id="PTHR38454">
    <property type="entry name" value="INTEGRAL MEMBRANE PROTEIN-RELATED"/>
    <property type="match status" value="1"/>
</dbReference>
<sequence>MTAAVTEVRDESTDEPAESPAGSQAASRRRWLPPAAMLLVTFIGSLLPLIRKPGFYFWDDTAGVAVGVWQRIAQDVLSGQSPFLQTDMWRGGDFIAEAATGMWNPVMLGLMIGTYPIDDVGAAITVAKILLFLLTAGGVYVLARSFGATPWLSAIAGATLSLSGWAIFMDGSSWVNGTAITAFTPWAWWALRRAYKRGFDAWSIVLAAVLCYLAPSTGNPYGVLTLAIVFLAVAVEAIVDRRPSAIGWLVSIGVGVVLTVVIVYLPFVYTSAYGFRANSGMWNDEFLSISLSDLMGLSSPTHRPYITMFGGTPMGFPGTYLGWFVLPLLPWLHWRGARMWARLAGPLVFGAVFLLFTLGPSQFGMFRWPARLVPFLYLAVILVFAVVASRGLRTDRRWVRSAVSAGIILLGAWIAWADVPGAWKWHALATAAVFAGTAVLVFWAKLGGRGFATITAGLLVFLGAQLTLTPSNRNVADYEMPSSRSALAEQFADRSDGLTVQVFDIHALVRHHPAPERWDDLLAGNMPSVAGFESTTAYSGIGFTAFDSALCLTYNGGTCAGAWDALWEEPSGYDVPLADLLNARYVVVLNDYADVEDTPPGWTETESTSVVTIFERDEAPGGATGTISFAGDDVDIASAQRSGKTDESVEVTTGSGDTRLTFARIAWPGHSATFDGEDLPVEIGPAGLLSVELPENASGTLSISFAPPGLLMGAAAAGIGVLILAACAVVGARRRARRSASPTGRL</sequence>
<feature type="transmembrane region" description="Helical" evidence="2">
    <location>
        <begin position="710"/>
        <end position="732"/>
    </location>
</feature>
<feature type="transmembrane region" description="Helical" evidence="2">
    <location>
        <begin position="450"/>
        <end position="468"/>
    </location>
</feature>
<gene>
    <name evidence="3" type="ORF">BJ991_003061</name>
</gene>
<feature type="transmembrane region" description="Helical" evidence="2">
    <location>
        <begin position="198"/>
        <end position="215"/>
    </location>
</feature>
<dbReference type="InterPro" id="IPR018580">
    <property type="entry name" value="Uncharacterised_YfhO"/>
</dbReference>
<protein>
    <recommendedName>
        <fullName evidence="5">YfhO family protein</fullName>
    </recommendedName>
</protein>
<feature type="transmembrane region" description="Helical" evidence="2">
    <location>
        <begin position="314"/>
        <end position="332"/>
    </location>
</feature>
<feature type="transmembrane region" description="Helical" evidence="2">
    <location>
        <begin position="423"/>
        <end position="443"/>
    </location>
</feature>
<dbReference type="RefSeq" id="WP_179491396.1">
    <property type="nucleotide sequence ID" value="NZ_JACCBV010000001.1"/>
</dbReference>
<keyword evidence="4" id="KW-1185">Reference proteome</keyword>
<feature type="transmembrane region" description="Helical" evidence="2">
    <location>
        <begin position="368"/>
        <end position="387"/>
    </location>
</feature>
<evidence type="ECO:0000256" key="2">
    <source>
        <dbReference type="SAM" id="Phobius"/>
    </source>
</evidence>